<dbReference type="InParanoid" id="A0A067PYV5"/>
<keyword evidence="2" id="KW-1185">Reference proteome</keyword>
<proteinExistence type="predicted"/>
<gene>
    <name evidence="1" type="ORF">JAAARDRAFT_592781</name>
</gene>
<evidence type="ECO:0000313" key="1">
    <source>
        <dbReference type="EMBL" id="KDQ59993.1"/>
    </source>
</evidence>
<protein>
    <submittedName>
        <fullName evidence="1">Uncharacterized protein</fullName>
    </submittedName>
</protein>
<dbReference type="OrthoDB" id="3168582at2759"/>
<organism evidence="1 2">
    <name type="scientific">Jaapia argillacea MUCL 33604</name>
    <dbReference type="NCBI Taxonomy" id="933084"/>
    <lineage>
        <taxon>Eukaryota</taxon>
        <taxon>Fungi</taxon>
        <taxon>Dikarya</taxon>
        <taxon>Basidiomycota</taxon>
        <taxon>Agaricomycotina</taxon>
        <taxon>Agaricomycetes</taxon>
        <taxon>Agaricomycetidae</taxon>
        <taxon>Jaapiales</taxon>
        <taxon>Jaapiaceae</taxon>
        <taxon>Jaapia</taxon>
    </lineage>
</organism>
<sequence>MHDTTRLLTAATALSQLLREHSIAHAFHGSFLTSLMANNPLTDEIYCIVEGGSSHPFRRVRQAVTGSENISTTPTPWCNRLHATYHGFIPAVEIEILPAGEEGPRHLDSSTTMAIRGIPFLTVSEFIRAKLKTWGSRAQENDAQDIIYCLSRYWNRVDINRIPEDDMNTFVTRYPSAAPAWTAIKRKYGM</sequence>
<name>A0A067PYV5_9AGAM</name>
<dbReference type="EMBL" id="KL197714">
    <property type="protein sequence ID" value="KDQ59993.1"/>
    <property type="molecule type" value="Genomic_DNA"/>
</dbReference>
<evidence type="ECO:0000313" key="2">
    <source>
        <dbReference type="Proteomes" id="UP000027265"/>
    </source>
</evidence>
<dbReference type="HOGENOM" id="CLU_1428745_0_0_1"/>
<accession>A0A067PYV5</accession>
<dbReference type="AlphaFoldDB" id="A0A067PYV5"/>
<dbReference type="Proteomes" id="UP000027265">
    <property type="component" value="Unassembled WGS sequence"/>
</dbReference>
<reference evidence="2" key="1">
    <citation type="journal article" date="2014" name="Proc. Natl. Acad. Sci. U.S.A.">
        <title>Extensive sampling of basidiomycete genomes demonstrates inadequacy of the white-rot/brown-rot paradigm for wood decay fungi.</title>
        <authorList>
            <person name="Riley R."/>
            <person name="Salamov A.A."/>
            <person name="Brown D.W."/>
            <person name="Nagy L.G."/>
            <person name="Floudas D."/>
            <person name="Held B.W."/>
            <person name="Levasseur A."/>
            <person name="Lombard V."/>
            <person name="Morin E."/>
            <person name="Otillar R."/>
            <person name="Lindquist E.A."/>
            <person name="Sun H."/>
            <person name="LaButti K.M."/>
            <person name="Schmutz J."/>
            <person name="Jabbour D."/>
            <person name="Luo H."/>
            <person name="Baker S.E."/>
            <person name="Pisabarro A.G."/>
            <person name="Walton J.D."/>
            <person name="Blanchette R.A."/>
            <person name="Henrissat B."/>
            <person name="Martin F."/>
            <person name="Cullen D."/>
            <person name="Hibbett D.S."/>
            <person name="Grigoriev I.V."/>
        </authorList>
    </citation>
    <scope>NUCLEOTIDE SEQUENCE [LARGE SCALE GENOMIC DNA]</scope>
    <source>
        <strain evidence="2">MUCL 33604</strain>
    </source>
</reference>